<evidence type="ECO:0000313" key="2">
    <source>
        <dbReference type="EMBL" id="MCO6410582.1"/>
    </source>
</evidence>
<dbReference type="InterPro" id="IPR003018">
    <property type="entry name" value="GAF"/>
</dbReference>
<protein>
    <submittedName>
        <fullName evidence="2">GAF domain-containing protein</fullName>
    </submittedName>
</protein>
<keyword evidence="3" id="KW-1185">Reference proteome</keyword>
<dbReference type="Proteomes" id="UP001320715">
    <property type="component" value="Unassembled WGS sequence"/>
</dbReference>
<sequence>MLDETTALQRFDAVIRTDKWTSLFPALDELCQASIGHRLFSCSVFQMNGPESGLASRIYTSDPENYPLSSLKTIVPNRWTDQVIVRRETFVANSVDGFADVFPDHAFIASLGLGSVINLPLIFRGNFIGTVNMLHEAGYYTEERVERAKQLAIPALLAFEVSPEATVQASQERSG</sequence>
<reference evidence="2 3" key="1">
    <citation type="submission" date="2020-01" db="EMBL/GenBank/DDBJ databases">
        <title>Genomes of bacteria type strains.</title>
        <authorList>
            <person name="Chen J."/>
            <person name="Zhu S."/>
            <person name="Yang J."/>
        </authorList>
    </citation>
    <scope>NUCLEOTIDE SEQUENCE [LARGE SCALE GENOMIC DNA]</scope>
    <source>
        <strain evidence="2 3">DSM 16655</strain>
    </source>
</reference>
<gene>
    <name evidence="2" type="ORF">GTW23_20570</name>
</gene>
<comment type="caution">
    <text evidence="2">The sequence shown here is derived from an EMBL/GenBank/DDBJ whole genome shotgun (WGS) entry which is preliminary data.</text>
</comment>
<evidence type="ECO:0000259" key="1">
    <source>
        <dbReference type="Pfam" id="PF01590"/>
    </source>
</evidence>
<name>A0ABT1CWJ7_9HYPH</name>
<organism evidence="2 3">
    <name type="scientific">Hoeflea alexandrii</name>
    <dbReference type="NCBI Taxonomy" id="288436"/>
    <lineage>
        <taxon>Bacteria</taxon>
        <taxon>Pseudomonadati</taxon>
        <taxon>Pseudomonadota</taxon>
        <taxon>Alphaproteobacteria</taxon>
        <taxon>Hyphomicrobiales</taxon>
        <taxon>Rhizobiaceae</taxon>
        <taxon>Hoeflea</taxon>
    </lineage>
</organism>
<dbReference type="Pfam" id="PF01590">
    <property type="entry name" value="GAF"/>
    <property type="match status" value="1"/>
</dbReference>
<dbReference type="EMBL" id="JAAAML010000004">
    <property type="protein sequence ID" value="MCO6410582.1"/>
    <property type="molecule type" value="Genomic_DNA"/>
</dbReference>
<feature type="domain" description="GAF" evidence="1">
    <location>
        <begin position="29"/>
        <end position="152"/>
    </location>
</feature>
<proteinExistence type="predicted"/>
<dbReference type="Gene3D" id="3.30.450.40">
    <property type="match status" value="1"/>
</dbReference>
<evidence type="ECO:0000313" key="3">
    <source>
        <dbReference type="Proteomes" id="UP001320715"/>
    </source>
</evidence>
<dbReference type="InterPro" id="IPR029016">
    <property type="entry name" value="GAF-like_dom_sf"/>
</dbReference>
<accession>A0ABT1CWJ7</accession>
<dbReference type="SUPFAM" id="SSF55781">
    <property type="entry name" value="GAF domain-like"/>
    <property type="match status" value="1"/>
</dbReference>
<dbReference type="RefSeq" id="WP_252917308.1">
    <property type="nucleotide sequence ID" value="NZ_JAAAML010000004.1"/>
</dbReference>